<dbReference type="PRINTS" id="PR00598">
    <property type="entry name" value="HTHMARR"/>
</dbReference>
<accession>A0A562EQ15</accession>
<dbReference type="InterPro" id="IPR036388">
    <property type="entry name" value="WH-like_DNA-bd_sf"/>
</dbReference>
<dbReference type="Gene3D" id="1.10.287.100">
    <property type="match status" value="1"/>
</dbReference>
<dbReference type="Proteomes" id="UP000317573">
    <property type="component" value="Unassembled WGS sequence"/>
</dbReference>
<dbReference type="InterPro" id="IPR036390">
    <property type="entry name" value="WH_DNA-bd_sf"/>
</dbReference>
<evidence type="ECO:0000259" key="1">
    <source>
        <dbReference type="PROSITE" id="PS50995"/>
    </source>
</evidence>
<dbReference type="PANTHER" id="PTHR39515:SF2">
    <property type="entry name" value="HTH-TYPE TRANSCRIPTIONAL REGULATOR RV0880"/>
    <property type="match status" value="1"/>
</dbReference>
<dbReference type="InterPro" id="IPR000835">
    <property type="entry name" value="HTH_MarR-typ"/>
</dbReference>
<dbReference type="PROSITE" id="PS50995">
    <property type="entry name" value="HTH_MARR_2"/>
    <property type="match status" value="1"/>
</dbReference>
<dbReference type="EMBL" id="VLJT01000002">
    <property type="protein sequence ID" value="TWH24087.1"/>
    <property type="molecule type" value="Genomic_DNA"/>
</dbReference>
<feature type="domain" description="HTH marR-type" evidence="1">
    <location>
        <begin position="5"/>
        <end position="135"/>
    </location>
</feature>
<dbReference type="AlphaFoldDB" id="A0A562EQ15"/>
<comment type="caution">
    <text evidence="2">The sequence shown here is derived from an EMBL/GenBank/DDBJ whole genome shotgun (WGS) entry which is preliminary data.</text>
</comment>
<keyword evidence="2" id="KW-0238">DNA-binding</keyword>
<dbReference type="Pfam" id="PF12802">
    <property type="entry name" value="MarR_2"/>
    <property type="match status" value="1"/>
</dbReference>
<dbReference type="GO" id="GO:0003700">
    <property type="term" value="F:DNA-binding transcription factor activity"/>
    <property type="evidence" value="ECO:0007669"/>
    <property type="project" value="InterPro"/>
</dbReference>
<dbReference type="GO" id="GO:0003677">
    <property type="term" value="F:DNA binding"/>
    <property type="evidence" value="ECO:0007669"/>
    <property type="project" value="UniProtKB-KW"/>
</dbReference>
<sequence>MDTIEGTLAQSLRESLRPLWRQLNAHKTLSTGKLDVLVHLADRGRATSAELATAAKISPQAIANAVREIESLGLITRTPDDRDRRRVWIELTEAGRERLAHERSIGNAWLERAIADQLTDDERQLLGAAIPLLRKLTGGAAVE</sequence>
<dbReference type="SUPFAM" id="SSF46785">
    <property type="entry name" value="Winged helix' DNA-binding domain"/>
    <property type="match status" value="1"/>
</dbReference>
<organism evidence="2 3">
    <name type="scientific">Rhodococcus rhodochrous J45</name>
    <dbReference type="NCBI Taxonomy" id="935266"/>
    <lineage>
        <taxon>Bacteria</taxon>
        <taxon>Bacillati</taxon>
        <taxon>Actinomycetota</taxon>
        <taxon>Actinomycetes</taxon>
        <taxon>Mycobacteriales</taxon>
        <taxon>Nocardiaceae</taxon>
        <taxon>Rhodococcus</taxon>
    </lineage>
</organism>
<dbReference type="InterPro" id="IPR052526">
    <property type="entry name" value="HTH-type_Bedaq_tolerance"/>
</dbReference>
<proteinExistence type="predicted"/>
<dbReference type="SMART" id="SM00347">
    <property type="entry name" value="HTH_MARR"/>
    <property type="match status" value="1"/>
</dbReference>
<gene>
    <name evidence="2" type="ORF">L618_001000000510</name>
</gene>
<evidence type="ECO:0000313" key="3">
    <source>
        <dbReference type="Proteomes" id="UP000317573"/>
    </source>
</evidence>
<dbReference type="RefSeq" id="WP_016692307.1">
    <property type="nucleotide sequence ID" value="NZ_VLJT01000002.1"/>
</dbReference>
<dbReference type="Gene3D" id="1.10.10.10">
    <property type="entry name" value="Winged helix-like DNA-binding domain superfamily/Winged helix DNA-binding domain"/>
    <property type="match status" value="1"/>
</dbReference>
<protein>
    <submittedName>
        <fullName evidence="2">DNA-binding MarR family transcriptional regulator</fullName>
    </submittedName>
</protein>
<dbReference type="PANTHER" id="PTHR39515">
    <property type="entry name" value="CONSERVED PROTEIN"/>
    <property type="match status" value="1"/>
</dbReference>
<name>A0A562EQ15_RHORH</name>
<reference evidence="2 3" key="1">
    <citation type="submission" date="2019-07" db="EMBL/GenBank/DDBJ databases">
        <title>Genome sequencing of lignin-degrading bacterial isolates.</title>
        <authorList>
            <person name="Gladden J."/>
        </authorList>
    </citation>
    <scope>NUCLEOTIDE SEQUENCE [LARGE SCALE GENOMIC DNA]</scope>
    <source>
        <strain evidence="2 3">J45</strain>
    </source>
</reference>
<evidence type="ECO:0000313" key="2">
    <source>
        <dbReference type="EMBL" id="TWH24087.1"/>
    </source>
</evidence>